<accession>A0A166JC17</accession>
<organism evidence="1 2">
    <name type="scientific">Athelia psychrophila</name>
    <dbReference type="NCBI Taxonomy" id="1759441"/>
    <lineage>
        <taxon>Eukaryota</taxon>
        <taxon>Fungi</taxon>
        <taxon>Dikarya</taxon>
        <taxon>Basidiomycota</taxon>
        <taxon>Agaricomycotina</taxon>
        <taxon>Agaricomycetes</taxon>
        <taxon>Agaricomycetidae</taxon>
        <taxon>Atheliales</taxon>
        <taxon>Atheliaceae</taxon>
        <taxon>Athelia</taxon>
    </lineage>
</organism>
<dbReference type="STRING" id="436010.A0A166JC17"/>
<dbReference type="AlphaFoldDB" id="A0A166JC17"/>
<reference evidence="1 2" key="1">
    <citation type="journal article" date="2016" name="Mol. Biol. Evol.">
        <title>Comparative Genomics of Early-Diverging Mushroom-Forming Fungi Provides Insights into the Origins of Lignocellulose Decay Capabilities.</title>
        <authorList>
            <person name="Nagy L.G."/>
            <person name="Riley R."/>
            <person name="Tritt A."/>
            <person name="Adam C."/>
            <person name="Daum C."/>
            <person name="Floudas D."/>
            <person name="Sun H."/>
            <person name="Yadav J.S."/>
            <person name="Pangilinan J."/>
            <person name="Larsson K.H."/>
            <person name="Matsuura K."/>
            <person name="Barry K."/>
            <person name="Labutti K."/>
            <person name="Kuo R."/>
            <person name="Ohm R.A."/>
            <person name="Bhattacharya S.S."/>
            <person name="Shirouzu T."/>
            <person name="Yoshinaga Y."/>
            <person name="Martin F.M."/>
            <person name="Grigoriev I.V."/>
            <person name="Hibbett D.S."/>
        </authorList>
    </citation>
    <scope>NUCLEOTIDE SEQUENCE [LARGE SCALE GENOMIC DNA]</scope>
    <source>
        <strain evidence="1 2">CBS 109695</strain>
    </source>
</reference>
<name>A0A166JC17_9AGAM</name>
<evidence type="ECO:0000313" key="1">
    <source>
        <dbReference type="EMBL" id="KZP20707.1"/>
    </source>
</evidence>
<dbReference type="Proteomes" id="UP000076532">
    <property type="component" value="Unassembled WGS sequence"/>
</dbReference>
<proteinExistence type="predicted"/>
<keyword evidence="2" id="KW-1185">Reference proteome</keyword>
<evidence type="ECO:0008006" key="3">
    <source>
        <dbReference type="Google" id="ProtNLM"/>
    </source>
</evidence>
<protein>
    <recommendedName>
        <fullName evidence="3">CND01770-like protein</fullName>
    </recommendedName>
</protein>
<dbReference type="OrthoDB" id="2566743at2759"/>
<sequence length="125" mass="14114">MFIPQEILTAVLVMTGMLTKPSKVASGKLLDFAVEKCLDDDGNIRCSKPFLVTRATCYNLAWTTEGTVSHTTAEVRDAASDELVYYRNTDGEWTPEKNELVYLDFMPRVWMTGNDTVEYTVKTCE</sequence>
<gene>
    <name evidence="1" type="ORF">FIBSPDRAFT_919845</name>
</gene>
<evidence type="ECO:0000313" key="2">
    <source>
        <dbReference type="Proteomes" id="UP000076532"/>
    </source>
</evidence>
<dbReference type="EMBL" id="KV417553">
    <property type="protein sequence ID" value="KZP20707.1"/>
    <property type="molecule type" value="Genomic_DNA"/>
</dbReference>